<keyword evidence="15" id="KW-1185">Reference proteome</keyword>
<evidence type="ECO:0000256" key="7">
    <source>
        <dbReference type="ARBA" id="ARBA00022989"/>
    </source>
</evidence>
<protein>
    <recommendedName>
        <fullName evidence="13">Cadherin domain-containing protein</fullName>
    </recommendedName>
</protein>
<dbReference type="SUPFAM" id="SSF49313">
    <property type="entry name" value="Cadherin-like"/>
    <property type="match status" value="6"/>
</dbReference>
<dbReference type="CDD" id="cd11304">
    <property type="entry name" value="Cadherin_repeat"/>
    <property type="match status" value="6"/>
</dbReference>
<dbReference type="GO" id="GO:0009653">
    <property type="term" value="P:anatomical structure morphogenesis"/>
    <property type="evidence" value="ECO:0007669"/>
    <property type="project" value="UniProtKB-ARBA"/>
</dbReference>
<dbReference type="FunFam" id="2.60.40.60:FF:000006">
    <property type="entry name" value="Protocadherin alpha 2"/>
    <property type="match status" value="1"/>
</dbReference>
<evidence type="ECO:0000259" key="13">
    <source>
        <dbReference type="PROSITE" id="PS50268"/>
    </source>
</evidence>
<dbReference type="FunFam" id="2.60.40.60:FF:000093">
    <property type="entry name" value="Protocadherin 10"/>
    <property type="match status" value="1"/>
</dbReference>
<dbReference type="GO" id="GO:0005509">
    <property type="term" value="F:calcium ion binding"/>
    <property type="evidence" value="ECO:0007669"/>
    <property type="project" value="UniProtKB-UniRule"/>
</dbReference>
<comment type="subcellular location">
    <subcellularLocation>
        <location evidence="1">Membrane</location>
        <topology evidence="1">Single-pass membrane protein</topology>
    </subcellularLocation>
</comment>
<feature type="domain" description="Cadherin" evidence="13">
    <location>
        <begin position="913"/>
        <end position="1017"/>
    </location>
</feature>
<dbReference type="InterPro" id="IPR050174">
    <property type="entry name" value="Protocadherin/Cadherin-CA"/>
</dbReference>
<feature type="domain" description="Cadherin" evidence="13">
    <location>
        <begin position="589"/>
        <end position="695"/>
    </location>
</feature>
<evidence type="ECO:0000256" key="9">
    <source>
        <dbReference type="ARBA" id="ARBA00023180"/>
    </source>
</evidence>
<keyword evidence="3" id="KW-0732">Signal</keyword>
<dbReference type="FunFam" id="2.60.40.60:FF:000002">
    <property type="entry name" value="Protocadherin alpha 2"/>
    <property type="match status" value="1"/>
</dbReference>
<feature type="region of interest" description="Disordered" evidence="11">
    <location>
        <begin position="1432"/>
        <end position="1463"/>
    </location>
</feature>
<gene>
    <name evidence="14" type="ORF">P4O66_001832</name>
</gene>
<feature type="domain" description="Cadherin" evidence="13">
    <location>
        <begin position="1141"/>
        <end position="1231"/>
    </location>
</feature>
<dbReference type="Pfam" id="PF16492">
    <property type="entry name" value="Cadherin_C_2"/>
    <property type="match status" value="1"/>
</dbReference>
<dbReference type="InterPro" id="IPR013164">
    <property type="entry name" value="Cadherin_N"/>
</dbReference>
<dbReference type="GO" id="GO:0007156">
    <property type="term" value="P:homophilic cell adhesion via plasma membrane adhesion molecules"/>
    <property type="evidence" value="ECO:0007669"/>
    <property type="project" value="InterPro"/>
</dbReference>
<feature type="region of interest" description="Disordered" evidence="11">
    <location>
        <begin position="1497"/>
        <end position="1550"/>
    </location>
</feature>
<dbReference type="FunFam" id="2.60.40.60:FF:000018">
    <property type="entry name" value="Protocadherin gamma c3"/>
    <property type="match status" value="1"/>
</dbReference>
<dbReference type="InterPro" id="IPR015919">
    <property type="entry name" value="Cadherin-like_sf"/>
</dbReference>
<feature type="transmembrane region" description="Helical" evidence="12">
    <location>
        <begin position="1253"/>
        <end position="1277"/>
    </location>
</feature>
<dbReference type="InterPro" id="IPR032455">
    <property type="entry name" value="Cadherin_C"/>
</dbReference>
<keyword evidence="9" id="KW-0325">Glycoprotein</keyword>
<dbReference type="Proteomes" id="UP001239994">
    <property type="component" value="Unassembled WGS sequence"/>
</dbReference>
<feature type="compositionally biased region" description="Basic and acidic residues" evidence="11">
    <location>
        <begin position="1440"/>
        <end position="1463"/>
    </location>
</feature>
<accession>A0AAD8Z5T5</accession>
<dbReference type="Pfam" id="PF08266">
    <property type="entry name" value="Cadherin_2"/>
    <property type="match status" value="1"/>
</dbReference>
<dbReference type="GO" id="GO:0005886">
    <property type="term" value="C:plasma membrane"/>
    <property type="evidence" value="ECO:0007669"/>
    <property type="project" value="InterPro"/>
</dbReference>
<evidence type="ECO:0000256" key="4">
    <source>
        <dbReference type="ARBA" id="ARBA00022737"/>
    </source>
</evidence>
<evidence type="ECO:0000313" key="15">
    <source>
        <dbReference type="Proteomes" id="UP001239994"/>
    </source>
</evidence>
<dbReference type="PANTHER" id="PTHR24028:SF0">
    <property type="entry name" value="PROTOCADHERIN-10"/>
    <property type="match status" value="1"/>
</dbReference>
<sequence>MYRGKPNSSTAKSLVLSKCVVSTVTQVQIPIQEKTFQNLSEALDPTVVCYADDPTEEKCMEMYLRRVHLPTISCAMSCAMGCTMGCAMSYAMSCAMGCDINCAMSCAMSCAMGCAMGCDINCAMSCAMSCAMGCAMGCAMNCAMNCAMGSAMSCAMSCAMGCDINCAMGSAMGCAMGSAMNCAMGSAMGCAMSCAMNCAMGYASLHASESKSELGIDPADEKDSPRHKDYDNYPVAIIPGAGDAGSFACCPVLLPLVLSCPLTPWCCPVILPLGVVLSSYPRCCPVILPPGVVLFSYPPVLSCPLTPGVVLSSYPWCCPVLLPPSVVLSSYPWCCPVILPLVLSCPLTPWYCPVLLPPVLSCPLTPWCCPVILPLVLSCPLTPWYCPVLLPLVLSCHLTPWYCPVLLPPVLSCPLTPWCCPVILPLVLSCPLTPWYCPVLLPLVLSCHLTPWCCPVLLPPGVVLSSYPLVLSCPLTPGVVLSSYPRCCPAGFRRVQLAGTHDTKHESHTIQLTNQCFRQSETRPGGRGGEGGLVGRPVKPERDLRVPKFQPWCRSQPSKKVMERVIERVIERVMRVIERVIESDEMMMERMMLHYSVPEEQERGAIVGNIAEDLGLDITKLSARRFQTVPSSRTPYLEVNLENGAIVVNERIDREEICRQTVPCLLHLEVFLENPLELFRVEIEVLDINDNPPSFPETDITVEITESATPGTRFPVENAFDPDVGTNALSTYAITNNNYFYLDVQTQGDGNRFAELVLEKPLDREQQAVHRYVLTAVDGGQPQRTGTALLVVKVLDSNDNAPVFDQSVYSVNLRENSPVGTLVIQLNATDMDEGQNGEIVYSLSSHNPPRIRDLFNIDSRTGRIEVTGEVDYEESGTHQIYVQAKDLGPNAVPAHCKVLVKLIDVNDNTPDITFSTVTESVSESAASGTVIAMLSVSDRDSGENAQMTCELRGDVPFKLKSSFKNYYTIVTDGPLDRESAESYTLTVVATDKGAPSLTASKSIKVHVSDENDNAPRFTQAIYDVYVTENNVPGAYIYAVSASDPDVGLNAYVTYSILEREIQGMSVLTYVSINSENGYLYALRSFDYEQVKEFTFMVQAKDSGTPELITNATVNVIIVDQNDNAPNVIAPLGKNGTAREHLPRSAEPGYLVTRIVATDADDGENARLSYSILRGNELGVFRMDWRTGELRTARRVSKKRDPPHPYDLLIEVRDHGQPPLSSSASVNVALVDSVVEGRGGERGSVKSKEGSLDLTLILIIALGSVSFIFLLAMIVLAVRCQKDKKINIYTCLAGDCCPCCGPCCSRGARGRKKKLSKSDIMLVQSTNVASTAQVPVEESGTFGSRHQNQNYCYQVCLTPESAKTDLMFLKPCSPSRSTDAEHSTCGAIVAGYADQQPDIISNGSILSSETKHQRAELGYLDRPRRVNSSAFQEADLVSSKDSGHGDSEQGDSDHDATNRGHTAGEHGVITRHWVITQHGVIIHYGVISQHGFIMEPTSSLTEEPTSSLTEELTSSLTEEPTSSLTEEPTSSLTEELTSSLTEEPTSSLTEV</sequence>
<dbReference type="Pfam" id="PF00028">
    <property type="entry name" value="Cadherin"/>
    <property type="match status" value="5"/>
</dbReference>
<evidence type="ECO:0000256" key="8">
    <source>
        <dbReference type="ARBA" id="ARBA00023136"/>
    </source>
</evidence>
<dbReference type="PANTHER" id="PTHR24028">
    <property type="entry name" value="CADHERIN-87A"/>
    <property type="match status" value="1"/>
</dbReference>
<dbReference type="InterPro" id="IPR020894">
    <property type="entry name" value="Cadherin_CS"/>
</dbReference>
<dbReference type="FunFam" id="2.60.40.60:FF:000248">
    <property type="entry name" value="Protocadherin 10"/>
    <property type="match status" value="1"/>
</dbReference>
<dbReference type="SMART" id="SM00112">
    <property type="entry name" value="CA"/>
    <property type="match status" value="6"/>
</dbReference>
<keyword evidence="4" id="KW-0677">Repeat</keyword>
<dbReference type="Gene3D" id="2.60.40.60">
    <property type="entry name" value="Cadherins"/>
    <property type="match status" value="6"/>
</dbReference>
<evidence type="ECO:0000256" key="2">
    <source>
        <dbReference type="ARBA" id="ARBA00022692"/>
    </source>
</evidence>
<reference evidence="14" key="1">
    <citation type="submission" date="2023-03" db="EMBL/GenBank/DDBJ databases">
        <title>Electrophorus voltai genome.</title>
        <authorList>
            <person name="Bian C."/>
        </authorList>
    </citation>
    <scope>NUCLEOTIDE SEQUENCE</scope>
    <source>
        <strain evidence="14">CB-2022</strain>
        <tissue evidence="14">Muscle</tissue>
    </source>
</reference>
<proteinExistence type="predicted"/>
<evidence type="ECO:0000256" key="6">
    <source>
        <dbReference type="ARBA" id="ARBA00022889"/>
    </source>
</evidence>
<dbReference type="InterPro" id="IPR002126">
    <property type="entry name" value="Cadherin-like_dom"/>
</dbReference>
<keyword evidence="7 12" id="KW-1133">Transmembrane helix</keyword>
<feature type="domain" description="Cadherin" evidence="13">
    <location>
        <begin position="1018"/>
        <end position="1127"/>
    </location>
</feature>
<evidence type="ECO:0000256" key="10">
    <source>
        <dbReference type="PROSITE-ProRule" id="PRU00043"/>
    </source>
</evidence>
<evidence type="ECO:0000256" key="11">
    <source>
        <dbReference type="SAM" id="MobiDB-lite"/>
    </source>
</evidence>
<evidence type="ECO:0000256" key="3">
    <source>
        <dbReference type="ARBA" id="ARBA00022729"/>
    </source>
</evidence>
<organism evidence="14 15">
    <name type="scientific">Electrophorus voltai</name>
    <dbReference type="NCBI Taxonomy" id="2609070"/>
    <lineage>
        <taxon>Eukaryota</taxon>
        <taxon>Metazoa</taxon>
        <taxon>Chordata</taxon>
        <taxon>Craniata</taxon>
        <taxon>Vertebrata</taxon>
        <taxon>Euteleostomi</taxon>
        <taxon>Actinopterygii</taxon>
        <taxon>Neopterygii</taxon>
        <taxon>Teleostei</taxon>
        <taxon>Ostariophysi</taxon>
        <taxon>Gymnotiformes</taxon>
        <taxon>Gymnotoidei</taxon>
        <taxon>Gymnotidae</taxon>
        <taxon>Electrophorus</taxon>
    </lineage>
</organism>
<dbReference type="PRINTS" id="PR00205">
    <property type="entry name" value="CADHERIN"/>
</dbReference>
<dbReference type="PROSITE" id="PS00232">
    <property type="entry name" value="CADHERIN_1"/>
    <property type="match status" value="3"/>
</dbReference>
<keyword evidence="6" id="KW-0130">Cell adhesion</keyword>
<keyword evidence="2 12" id="KW-0812">Transmembrane</keyword>
<evidence type="ECO:0000256" key="1">
    <source>
        <dbReference type="ARBA" id="ARBA00004167"/>
    </source>
</evidence>
<keyword evidence="5 10" id="KW-0106">Calcium</keyword>
<evidence type="ECO:0000256" key="5">
    <source>
        <dbReference type="ARBA" id="ARBA00022837"/>
    </source>
</evidence>
<evidence type="ECO:0000313" key="14">
    <source>
        <dbReference type="EMBL" id="KAK1792054.1"/>
    </source>
</evidence>
<feature type="domain" description="Cadherin" evidence="13">
    <location>
        <begin position="696"/>
        <end position="804"/>
    </location>
</feature>
<dbReference type="FunFam" id="2.60.40.60:FF:000001">
    <property type="entry name" value="Protocadherin alpha 2"/>
    <property type="match status" value="1"/>
</dbReference>
<comment type="caution">
    <text evidence="14">The sequence shown here is derived from an EMBL/GenBank/DDBJ whole genome shotgun (WGS) entry which is preliminary data.</text>
</comment>
<feature type="domain" description="Cadherin" evidence="13">
    <location>
        <begin position="805"/>
        <end position="912"/>
    </location>
</feature>
<dbReference type="PROSITE" id="PS50268">
    <property type="entry name" value="CADHERIN_2"/>
    <property type="match status" value="6"/>
</dbReference>
<evidence type="ECO:0000256" key="12">
    <source>
        <dbReference type="SAM" id="Phobius"/>
    </source>
</evidence>
<name>A0AAD8Z5T5_9TELE</name>
<keyword evidence="8 12" id="KW-0472">Membrane</keyword>
<dbReference type="EMBL" id="JAROKS010000019">
    <property type="protein sequence ID" value="KAK1792054.1"/>
    <property type="molecule type" value="Genomic_DNA"/>
</dbReference>